<dbReference type="EMBL" id="LZJS01000150">
    <property type="protein sequence ID" value="OBH54628.1"/>
    <property type="molecule type" value="Genomic_DNA"/>
</dbReference>
<organism evidence="3 4">
    <name type="scientific">Mycobacterium colombiense</name>
    <dbReference type="NCBI Taxonomy" id="339268"/>
    <lineage>
        <taxon>Bacteria</taxon>
        <taxon>Bacillati</taxon>
        <taxon>Actinomycetota</taxon>
        <taxon>Actinomycetes</taxon>
        <taxon>Mycobacteriales</taxon>
        <taxon>Mycobacteriaceae</taxon>
        <taxon>Mycobacterium</taxon>
        <taxon>Mycobacterium avium complex (MAC)</taxon>
    </lineage>
</organism>
<sequence>MTLTNLSEAELIASAGGDPWAINQSLQAGNPSQIDRLAEAFHNAGRCTAAASEEFAQARKRFEAAWNHEGGAHPINESEEVQQVTKSLGYQSEQLPKIGLDLENVATALAAAQRAGAQEIAALDRQLHVLDVLIGAAKKDLTFPLPATERDKLEKLINDAHADAVDDVRDALKQMQLIRGLYTDVLDNSRGTLARDGYDPSLIWGVDGHQPQRPAPHGLGPSIDGPATPPKMEGINTGKQDDLDVSIPGTGIALGGDGKDDSDGFPRIHVPGVYDGKNPLPVPKGTRPLPTGTAVGPNGEHYGFYAIVPYQNPDGSPNTSYTSPDTVVVDLAHPDTPLYTLRGISQASGAYDAKSGRMVILGNTPDGQRALWQSAPVNQNRAWGNSLQQQGTFSGAMNGNRESQIVALPKGGMMVVGAGETPDHRTLPIQAVTASTPQGLLTATPTALVQPETLHQVYGPTITGIQEINGKEVVSMRVSTYGDGHYDPHTYTTTFTVTPGS</sequence>
<evidence type="ECO:0000256" key="1">
    <source>
        <dbReference type="SAM" id="MobiDB-lite"/>
    </source>
</evidence>
<feature type="domain" description="Predicted hydrolase N-terminal" evidence="2">
    <location>
        <begin position="1"/>
        <end position="193"/>
    </location>
</feature>
<accession>A0A1A2RRK9</accession>
<feature type="region of interest" description="Disordered" evidence="1">
    <location>
        <begin position="207"/>
        <end position="264"/>
    </location>
</feature>
<reference evidence="3 4" key="1">
    <citation type="submission" date="2016-06" db="EMBL/GenBank/DDBJ databases">
        <authorList>
            <person name="Kjaerup R.B."/>
            <person name="Dalgaard T.S."/>
            <person name="Juul-Madsen H.R."/>
        </authorList>
    </citation>
    <scope>NUCLEOTIDE SEQUENCE [LARGE SCALE GENOMIC DNA]</scope>
    <source>
        <strain evidence="3 4">E2464</strain>
    </source>
</reference>
<gene>
    <name evidence="3" type="ORF">A5685_12070</name>
</gene>
<name>A0A1A2RRK9_9MYCO</name>
<dbReference type="InterPro" id="IPR054469">
    <property type="entry name" value="Pred_hydrolase_N"/>
</dbReference>
<dbReference type="Pfam" id="PF22905">
    <property type="entry name" value="Hydro_N_hd"/>
    <property type="match status" value="1"/>
</dbReference>
<dbReference type="RefSeq" id="WP_064953901.1">
    <property type="nucleotide sequence ID" value="NZ_LZJS01000150.1"/>
</dbReference>
<comment type="caution">
    <text evidence="3">The sequence shown here is derived from an EMBL/GenBank/DDBJ whole genome shotgun (WGS) entry which is preliminary data.</text>
</comment>
<dbReference type="Proteomes" id="UP000093861">
    <property type="component" value="Unassembled WGS sequence"/>
</dbReference>
<evidence type="ECO:0000313" key="3">
    <source>
        <dbReference type="EMBL" id="OBH54628.1"/>
    </source>
</evidence>
<proteinExistence type="predicted"/>
<evidence type="ECO:0000259" key="2">
    <source>
        <dbReference type="Pfam" id="PF22905"/>
    </source>
</evidence>
<dbReference type="AlphaFoldDB" id="A0A1A2RRK9"/>
<evidence type="ECO:0000313" key="4">
    <source>
        <dbReference type="Proteomes" id="UP000093861"/>
    </source>
</evidence>
<protein>
    <recommendedName>
        <fullName evidence="2">Predicted hydrolase N-terminal domain-containing protein</fullName>
    </recommendedName>
</protein>